<dbReference type="Proteomes" id="UP001331761">
    <property type="component" value="Unassembled WGS sequence"/>
</dbReference>
<sequence>MKVDPDGLLASLIESPVLLKPYASIEDQLEKKATYVQSRLARLQEYEDIANAGLPLTVSQNDARSKIDEV</sequence>
<dbReference type="EMBL" id="WIXE01021351">
    <property type="protein sequence ID" value="KAK5968458.1"/>
    <property type="molecule type" value="Genomic_DNA"/>
</dbReference>
<proteinExistence type="predicted"/>
<comment type="caution">
    <text evidence="1">The sequence shown here is derived from an EMBL/GenBank/DDBJ whole genome shotgun (WGS) entry which is preliminary data.</text>
</comment>
<keyword evidence="3" id="KW-1185">Reference proteome</keyword>
<evidence type="ECO:0000313" key="2">
    <source>
        <dbReference type="EMBL" id="KAK5972255.1"/>
    </source>
</evidence>
<name>A0AAN8FBI2_TRICO</name>
<reference evidence="1 3" key="1">
    <citation type="submission" date="2019-10" db="EMBL/GenBank/DDBJ databases">
        <title>Assembly and Annotation for the nematode Trichostrongylus colubriformis.</title>
        <authorList>
            <person name="Martin J."/>
        </authorList>
    </citation>
    <scope>NUCLEOTIDE SEQUENCE [LARGE SCALE GENOMIC DNA]</scope>
    <source>
        <strain evidence="1">G859</strain>
        <tissue evidence="1">Whole worm</tissue>
    </source>
</reference>
<dbReference type="AlphaFoldDB" id="A0AAN8FBI2"/>
<organism evidence="1 3">
    <name type="scientific">Trichostrongylus colubriformis</name>
    <name type="common">Black scour worm</name>
    <dbReference type="NCBI Taxonomy" id="6319"/>
    <lineage>
        <taxon>Eukaryota</taxon>
        <taxon>Metazoa</taxon>
        <taxon>Ecdysozoa</taxon>
        <taxon>Nematoda</taxon>
        <taxon>Chromadorea</taxon>
        <taxon>Rhabditida</taxon>
        <taxon>Rhabditina</taxon>
        <taxon>Rhabditomorpha</taxon>
        <taxon>Strongyloidea</taxon>
        <taxon>Trichostrongylidae</taxon>
        <taxon>Trichostrongylus</taxon>
    </lineage>
</organism>
<evidence type="ECO:0000313" key="3">
    <source>
        <dbReference type="Proteomes" id="UP001331761"/>
    </source>
</evidence>
<protein>
    <submittedName>
        <fullName evidence="1">Uncharacterized protein</fullName>
    </submittedName>
</protein>
<feature type="non-terminal residue" evidence="1">
    <location>
        <position position="70"/>
    </location>
</feature>
<gene>
    <name evidence="2" type="ORF">GCK32_021038</name>
    <name evidence="1" type="ORF">GCK32_021154</name>
</gene>
<dbReference type="EMBL" id="WIXE01016834">
    <property type="protein sequence ID" value="KAK5972255.1"/>
    <property type="molecule type" value="Genomic_DNA"/>
</dbReference>
<evidence type="ECO:0000313" key="1">
    <source>
        <dbReference type="EMBL" id="KAK5968458.1"/>
    </source>
</evidence>
<accession>A0AAN8FBI2</accession>